<keyword evidence="10" id="KW-0812">Transmembrane</keyword>
<dbReference type="Proteomes" id="UP001307705">
    <property type="component" value="Unassembled WGS sequence"/>
</dbReference>
<dbReference type="PROSITE" id="PS50005">
    <property type="entry name" value="TPR"/>
    <property type="match status" value="1"/>
</dbReference>
<dbReference type="InterPro" id="IPR011990">
    <property type="entry name" value="TPR-like_helical_dom_sf"/>
</dbReference>
<organism evidence="14 15">
    <name type="scientific">Algoriphagus taiwanensis</name>
    <dbReference type="NCBI Taxonomy" id="1445656"/>
    <lineage>
        <taxon>Bacteria</taxon>
        <taxon>Pseudomonadati</taxon>
        <taxon>Bacteroidota</taxon>
        <taxon>Cytophagia</taxon>
        <taxon>Cytophagales</taxon>
        <taxon>Cyclobacteriaceae</taxon>
        <taxon>Algoriphagus</taxon>
    </lineage>
</organism>
<keyword evidence="11" id="KW-0732">Signal</keyword>
<sequence length="614" mass="69825">MKLVFYLLVFLLVFFSADLAKAQSDSELILELKQKLQSTTSDEEVVGLLNDIAWEYYYQDFDSAMHFANRALAMAEEMESVYWKSVSLEMKAILMELSGRFEEAIALYLEVIPLRQEVGGEGLENTYNNMAALFQNQENYELSLIYFKKSLEIEESRKNEAGIAACLINLGISYKNLNQLDTAGVLFQEANKISEAIQDSILIVHSSLSLGDFYGKKSQLDSARFHYEKARKLGLASKDYNSVGVALQGLGTLEQVEGRLGRALEYLNQAEEYLDRVKSFLGLSNLYYRKAQILKDDGKPEQANEYFEKHITLNDSLRTMEILRLTADMEQKYESERKERQITELELQAAERELAARANRTRLGTLAIIALLLLLLGGFYAYRYKTQRRNALILGEKNRAIQVALQDKEVLLREIHHRVKNNLQVVSSLLSIQGREIEDAKALEAVKESQNRVKSMALIHQYLYGENDLKSINMQEYVSQLSQNLFDTYRLDRDLVTLHLEVEPIHLDVDTAVPVGIILNELITNSLKYAFPEGETGNLQVKFLEKEDLLILQVKDDGVGKKASQNSGTNFGMKLIKAFQHKLGASITIETEDGYSVTCTIGKYKRIWVENIAS</sequence>
<keyword evidence="7" id="KW-0067">ATP-binding</keyword>
<evidence type="ECO:0000259" key="12">
    <source>
        <dbReference type="Pfam" id="PF02518"/>
    </source>
</evidence>
<feature type="chain" id="PRO_5047283245" description="histidine kinase" evidence="11">
    <location>
        <begin position="23"/>
        <end position="614"/>
    </location>
</feature>
<dbReference type="Pfam" id="PF02518">
    <property type="entry name" value="HATPase_c"/>
    <property type="match status" value="1"/>
</dbReference>
<dbReference type="Pfam" id="PF13424">
    <property type="entry name" value="TPR_12"/>
    <property type="match status" value="1"/>
</dbReference>
<evidence type="ECO:0000256" key="1">
    <source>
        <dbReference type="ARBA" id="ARBA00000085"/>
    </source>
</evidence>
<feature type="domain" description="Signal transduction histidine kinase subgroup 2 dimerisation and phosphoacceptor" evidence="13">
    <location>
        <begin position="414"/>
        <end position="489"/>
    </location>
</feature>
<proteinExistence type="predicted"/>
<evidence type="ECO:0000256" key="3">
    <source>
        <dbReference type="ARBA" id="ARBA00022553"/>
    </source>
</evidence>
<keyword evidence="3" id="KW-0597">Phosphoprotein</keyword>
<dbReference type="Gene3D" id="3.30.450.20">
    <property type="entry name" value="PAS domain"/>
    <property type="match status" value="1"/>
</dbReference>
<dbReference type="RefSeq" id="WP_338230185.1">
    <property type="nucleotide sequence ID" value="NZ_BTPE01000017.1"/>
</dbReference>
<keyword evidence="9" id="KW-0175">Coiled coil</keyword>
<gene>
    <name evidence="14" type="ORF">Ataiwa_36360</name>
</gene>
<dbReference type="PANTHER" id="PTHR41523">
    <property type="entry name" value="TWO-COMPONENT SYSTEM SENSOR PROTEIN"/>
    <property type="match status" value="1"/>
</dbReference>
<evidence type="ECO:0000256" key="6">
    <source>
        <dbReference type="ARBA" id="ARBA00022777"/>
    </source>
</evidence>
<accession>A0ABQ6Q767</accession>
<protein>
    <recommendedName>
        <fullName evidence="2">histidine kinase</fullName>
        <ecNumber evidence="2">2.7.13.3</ecNumber>
    </recommendedName>
</protein>
<evidence type="ECO:0000256" key="4">
    <source>
        <dbReference type="ARBA" id="ARBA00022679"/>
    </source>
</evidence>
<comment type="catalytic activity">
    <reaction evidence="1">
        <text>ATP + protein L-histidine = ADP + protein N-phospho-L-histidine.</text>
        <dbReference type="EC" id="2.7.13.3"/>
    </reaction>
</comment>
<dbReference type="SMART" id="SM00028">
    <property type="entry name" value="TPR"/>
    <property type="match status" value="7"/>
</dbReference>
<keyword evidence="6" id="KW-0418">Kinase</keyword>
<keyword evidence="10" id="KW-0472">Membrane</keyword>
<dbReference type="InterPro" id="IPR019734">
    <property type="entry name" value="TPR_rpt"/>
</dbReference>
<keyword evidence="15" id="KW-1185">Reference proteome</keyword>
<evidence type="ECO:0000256" key="11">
    <source>
        <dbReference type="SAM" id="SignalP"/>
    </source>
</evidence>
<dbReference type="InterPro" id="IPR011495">
    <property type="entry name" value="Sig_transdc_His_kin_sub2_dim/P"/>
</dbReference>
<keyword evidence="10" id="KW-1133">Transmembrane helix</keyword>
<evidence type="ECO:0000313" key="15">
    <source>
        <dbReference type="Proteomes" id="UP001307705"/>
    </source>
</evidence>
<name>A0ABQ6Q767_9BACT</name>
<keyword evidence="8" id="KW-0802">TPR repeat</keyword>
<evidence type="ECO:0000256" key="5">
    <source>
        <dbReference type="ARBA" id="ARBA00022741"/>
    </source>
</evidence>
<evidence type="ECO:0000256" key="2">
    <source>
        <dbReference type="ARBA" id="ARBA00012438"/>
    </source>
</evidence>
<comment type="caution">
    <text evidence="14">The sequence shown here is derived from an EMBL/GenBank/DDBJ whole genome shotgun (WGS) entry which is preliminary data.</text>
</comment>
<dbReference type="EC" id="2.7.13.3" evidence="2"/>
<keyword evidence="5" id="KW-0547">Nucleotide-binding</keyword>
<dbReference type="Gene3D" id="3.30.565.10">
    <property type="entry name" value="Histidine kinase-like ATPase, C-terminal domain"/>
    <property type="match status" value="1"/>
</dbReference>
<feature type="signal peptide" evidence="11">
    <location>
        <begin position="1"/>
        <end position="22"/>
    </location>
</feature>
<evidence type="ECO:0000256" key="7">
    <source>
        <dbReference type="ARBA" id="ARBA00022840"/>
    </source>
</evidence>
<evidence type="ECO:0000259" key="13">
    <source>
        <dbReference type="Pfam" id="PF07568"/>
    </source>
</evidence>
<keyword evidence="4" id="KW-0808">Transferase</keyword>
<dbReference type="Pfam" id="PF13181">
    <property type="entry name" value="TPR_8"/>
    <property type="match status" value="1"/>
</dbReference>
<evidence type="ECO:0000313" key="14">
    <source>
        <dbReference type="EMBL" id="GMQ35363.1"/>
    </source>
</evidence>
<dbReference type="SUPFAM" id="SSF48452">
    <property type="entry name" value="TPR-like"/>
    <property type="match status" value="2"/>
</dbReference>
<reference evidence="14 15" key="1">
    <citation type="submission" date="2023-08" db="EMBL/GenBank/DDBJ databases">
        <title>Draft genome sequence of Algoriphagus taiwanensis.</title>
        <authorList>
            <person name="Takatani N."/>
            <person name="Hosokawa M."/>
            <person name="Sawabe T."/>
        </authorList>
    </citation>
    <scope>NUCLEOTIDE SEQUENCE [LARGE SCALE GENOMIC DNA]</scope>
    <source>
        <strain evidence="14 15">JCM 19755</strain>
    </source>
</reference>
<dbReference type="EMBL" id="BTPE01000017">
    <property type="protein sequence ID" value="GMQ35363.1"/>
    <property type="molecule type" value="Genomic_DNA"/>
</dbReference>
<dbReference type="InterPro" id="IPR036890">
    <property type="entry name" value="HATPase_C_sf"/>
</dbReference>
<feature type="domain" description="Histidine kinase/HSP90-like ATPase" evidence="12">
    <location>
        <begin position="516"/>
        <end position="601"/>
    </location>
</feature>
<evidence type="ECO:0000256" key="9">
    <source>
        <dbReference type="SAM" id="Coils"/>
    </source>
</evidence>
<dbReference type="SUPFAM" id="SSF55874">
    <property type="entry name" value="ATPase domain of HSP90 chaperone/DNA topoisomerase II/histidine kinase"/>
    <property type="match status" value="1"/>
</dbReference>
<dbReference type="Gene3D" id="1.25.40.10">
    <property type="entry name" value="Tetratricopeptide repeat domain"/>
    <property type="match status" value="2"/>
</dbReference>
<feature type="transmembrane region" description="Helical" evidence="10">
    <location>
        <begin position="363"/>
        <end position="382"/>
    </location>
</feature>
<evidence type="ECO:0000256" key="10">
    <source>
        <dbReference type="SAM" id="Phobius"/>
    </source>
</evidence>
<dbReference type="InterPro" id="IPR003594">
    <property type="entry name" value="HATPase_dom"/>
</dbReference>
<dbReference type="Pfam" id="PF07568">
    <property type="entry name" value="HisKA_2"/>
    <property type="match status" value="1"/>
</dbReference>
<evidence type="ECO:0000256" key="8">
    <source>
        <dbReference type="PROSITE-ProRule" id="PRU00339"/>
    </source>
</evidence>
<feature type="repeat" description="TPR" evidence="8">
    <location>
        <begin position="124"/>
        <end position="157"/>
    </location>
</feature>
<dbReference type="PANTHER" id="PTHR41523:SF8">
    <property type="entry name" value="ETHYLENE RESPONSE SENSOR PROTEIN"/>
    <property type="match status" value="1"/>
</dbReference>
<feature type="coiled-coil region" evidence="9">
    <location>
        <begin position="333"/>
        <end position="360"/>
    </location>
</feature>